<dbReference type="EC" id="3.1.1.-" evidence="2"/>
<dbReference type="Gene3D" id="3.50.80.10">
    <property type="entry name" value="D-tyrosyl-tRNA(Tyr) deacylase"/>
    <property type="match status" value="1"/>
</dbReference>
<dbReference type="InterPro" id="IPR023509">
    <property type="entry name" value="DTD-like_sf"/>
</dbReference>
<comment type="subunit">
    <text evidence="2">Homodimer.</text>
</comment>
<comment type="catalytic activity">
    <reaction evidence="2">
        <text>glycyl-tRNA(Ala) + H2O = tRNA(Ala) + glycine + H(+)</text>
        <dbReference type="Rhea" id="RHEA:53744"/>
        <dbReference type="Rhea" id="RHEA-COMP:9657"/>
        <dbReference type="Rhea" id="RHEA-COMP:13640"/>
        <dbReference type="ChEBI" id="CHEBI:15377"/>
        <dbReference type="ChEBI" id="CHEBI:15378"/>
        <dbReference type="ChEBI" id="CHEBI:57305"/>
        <dbReference type="ChEBI" id="CHEBI:78442"/>
        <dbReference type="ChEBI" id="CHEBI:78522"/>
    </reaction>
</comment>
<name>A0ABU3NR45_9CHLR</name>
<dbReference type="GO" id="GO:0051499">
    <property type="term" value="F:D-aminoacyl-tRNA deacylase activity"/>
    <property type="evidence" value="ECO:0007669"/>
    <property type="project" value="UniProtKB-EC"/>
</dbReference>
<evidence type="ECO:0000256" key="2">
    <source>
        <dbReference type="HAMAP-Rule" id="MF_00518"/>
    </source>
</evidence>
<feature type="short sequence motif" description="Gly-cisPro motif, important for rejection of L-amino acids" evidence="2">
    <location>
        <begin position="137"/>
        <end position="138"/>
    </location>
</feature>
<keyword evidence="2 3" id="KW-0378">Hydrolase</keyword>
<dbReference type="EMBL" id="JAUHMF010000002">
    <property type="protein sequence ID" value="MDT8899310.1"/>
    <property type="molecule type" value="Genomic_DNA"/>
</dbReference>
<keyword evidence="2" id="KW-0694">RNA-binding</keyword>
<sequence>MRALLQRVREASVQVEGQTVAHIGPGFAILLGVGLEDTPEKAAALARKIAFLRVFEDDAGKMNLSIQEVKGEALVVSQFTLYADTRKGNRPSFTQAAPPDVARPLVEAFVEQLKSYSIPVQQGVFGAHMLVNILNDGPVTIWLEQ</sequence>
<comment type="function">
    <text evidence="2">An aminoacyl-tRNA editing enzyme that deacylates mischarged D-aminoacyl-tRNAs. Also deacylates mischarged glycyl-tRNA(Ala), protecting cells against glycine mischarging by AlaRS. Acts via tRNA-based rather than protein-based catalysis; rejects L-amino acids rather than detecting D-amino acids in the active site. By recycling D-aminoacyl-tRNA to D-amino acids and free tRNA molecules, this enzyme counteracts the toxicity associated with the formation of D-aminoacyl-tRNA entities in vivo and helps enforce protein L-homochirality.</text>
</comment>
<evidence type="ECO:0000313" key="4">
    <source>
        <dbReference type="Proteomes" id="UP001254165"/>
    </source>
</evidence>
<dbReference type="CDD" id="cd00563">
    <property type="entry name" value="Dtyr_deacylase"/>
    <property type="match status" value="1"/>
</dbReference>
<keyword evidence="2" id="KW-0820">tRNA-binding</keyword>
<dbReference type="SUPFAM" id="SSF69500">
    <property type="entry name" value="DTD-like"/>
    <property type="match status" value="1"/>
</dbReference>
<comment type="similarity">
    <text evidence="1 2">Belongs to the DTD family.</text>
</comment>
<comment type="domain">
    <text evidence="2">A Gly-cisPro motif from one monomer fits into the active site of the other monomer to allow specific chiral rejection of L-amino acids.</text>
</comment>
<dbReference type="Pfam" id="PF02580">
    <property type="entry name" value="Tyr_Deacylase"/>
    <property type="match status" value="1"/>
</dbReference>
<dbReference type="PANTHER" id="PTHR10472">
    <property type="entry name" value="D-TYROSYL-TRNA TYR DEACYLASE"/>
    <property type="match status" value="1"/>
</dbReference>
<gene>
    <name evidence="2 3" type="primary">dtd</name>
    <name evidence="3" type="ORF">QYE77_13670</name>
</gene>
<keyword evidence="2" id="KW-0963">Cytoplasm</keyword>
<evidence type="ECO:0000256" key="1">
    <source>
        <dbReference type="ARBA" id="ARBA00009673"/>
    </source>
</evidence>
<comment type="subcellular location">
    <subcellularLocation>
        <location evidence="2">Cytoplasm</location>
    </subcellularLocation>
</comment>
<accession>A0ABU3NR45</accession>
<proteinExistence type="inferred from homology"/>
<reference evidence="3 4" key="1">
    <citation type="submission" date="2023-07" db="EMBL/GenBank/DDBJ databases">
        <title>Novel species of Thermanaerothrix with wide hydrolytic capabilities.</title>
        <authorList>
            <person name="Zayulina K.S."/>
            <person name="Podosokorskaya O.A."/>
            <person name="Elcheninov A.G."/>
        </authorList>
    </citation>
    <scope>NUCLEOTIDE SEQUENCE [LARGE SCALE GENOMIC DNA]</scope>
    <source>
        <strain evidence="3 4">4228-RoL</strain>
    </source>
</reference>
<keyword evidence="4" id="KW-1185">Reference proteome</keyword>
<dbReference type="HAMAP" id="MF_00518">
    <property type="entry name" value="Deacylase_Dtd"/>
    <property type="match status" value="1"/>
</dbReference>
<dbReference type="EC" id="3.1.1.96" evidence="2"/>
<dbReference type="RefSeq" id="WP_315625994.1">
    <property type="nucleotide sequence ID" value="NZ_JAUHMF010000002.1"/>
</dbReference>
<comment type="catalytic activity">
    <reaction evidence="2">
        <text>a D-aminoacyl-tRNA + H2O = a tRNA + a D-alpha-amino acid + H(+)</text>
        <dbReference type="Rhea" id="RHEA:13953"/>
        <dbReference type="Rhea" id="RHEA-COMP:10123"/>
        <dbReference type="Rhea" id="RHEA-COMP:10124"/>
        <dbReference type="ChEBI" id="CHEBI:15377"/>
        <dbReference type="ChEBI" id="CHEBI:15378"/>
        <dbReference type="ChEBI" id="CHEBI:59871"/>
        <dbReference type="ChEBI" id="CHEBI:78442"/>
        <dbReference type="ChEBI" id="CHEBI:79333"/>
        <dbReference type="EC" id="3.1.1.96"/>
    </reaction>
</comment>
<dbReference type="Proteomes" id="UP001254165">
    <property type="component" value="Unassembled WGS sequence"/>
</dbReference>
<organism evidence="3 4">
    <name type="scientific">Thermanaerothrix solaris</name>
    <dbReference type="NCBI Taxonomy" id="3058434"/>
    <lineage>
        <taxon>Bacteria</taxon>
        <taxon>Bacillati</taxon>
        <taxon>Chloroflexota</taxon>
        <taxon>Anaerolineae</taxon>
        <taxon>Anaerolineales</taxon>
        <taxon>Anaerolineaceae</taxon>
        <taxon>Thermanaerothrix</taxon>
    </lineage>
</organism>
<dbReference type="PANTHER" id="PTHR10472:SF5">
    <property type="entry name" value="D-AMINOACYL-TRNA DEACYLASE 1"/>
    <property type="match status" value="1"/>
</dbReference>
<dbReference type="InterPro" id="IPR003732">
    <property type="entry name" value="Daa-tRNA_deacyls_DTD"/>
</dbReference>
<comment type="caution">
    <text evidence="3">The sequence shown here is derived from an EMBL/GenBank/DDBJ whole genome shotgun (WGS) entry which is preliminary data.</text>
</comment>
<evidence type="ECO:0000313" key="3">
    <source>
        <dbReference type="EMBL" id="MDT8899310.1"/>
    </source>
</evidence>
<protein>
    <recommendedName>
        <fullName evidence="2">D-aminoacyl-tRNA deacylase</fullName>
        <shortName evidence="2">DTD</shortName>
        <ecNumber evidence="2">3.1.1.96</ecNumber>
    </recommendedName>
    <alternativeName>
        <fullName evidence="2">Gly-tRNA(Ala) deacylase</fullName>
        <ecNumber evidence="2">3.1.1.-</ecNumber>
    </alternativeName>
</protein>
<dbReference type="NCBIfam" id="TIGR00256">
    <property type="entry name" value="D-aminoacyl-tRNA deacylase"/>
    <property type="match status" value="1"/>
</dbReference>